<evidence type="ECO:0000313" key="2">
    <source>
        <dbReference type="EMBL" id="SPE26129.1"/>
    </source>
</evidence>
<dbReference type="Proteomes" id="UP000239735">
    <property type="component" value="Unassembled WGS sequence"/>
</dbReference>
<organism evidence="2 3">
    <name type="scientific">Candidatus Sulfuritelmatomonas gaucii</name>
    <dbReference type="NCBI Taxonomy" id="2043161"/>
    <lineage>
        <taxon>Bacteria</taxon>
        <taxon>Pseudomonadati</taxon>
        <taxon>Acidobacteriota</taxon>
        <taxon>Terriglobia</taxon>
        <taxon>Terriglobales</taxon>
        <taxon>Acidobacteriaceae</taxon>
        <taxon>Candidatus Sulfuritelmatomonas</taxon>
    </lineage>
</organism>
<accession>A0A2N9LSB5</accession>
<feature type="compositionally biased region" description="Low complexity" evidence="1">
    <location>
        <begin position="175"/>
        <end position="192"/>
    </location>
</feature>
<dbReference type="EMBL" id="OKRB01000112">
    <property type="protein sequence ID" value="SPE26129.1"/>
    <property type="molecule type" value="Genomic_DNA"/>
</dbReference>
<dbReference type="AlphaFoldDB" id="A0A2N9LSB5"/>
<proteinExistence type="predicted"/>
<gene>
    <name evidence="2" type="ORF">SBA5_530004</name>
</gene>
<feature type="compositionally biased region" description="Basic and acidic residues" evidence="1">
    <location>
        <begin position="157"/>
        <end position="167"/>
    </location>
</feature>
<dbReference type="OrthoDB" id="119986at2"/>
<name>A0A2N9LSB5_9BACT</name>
<protein>
    <submittedName>
        <fullName evidence="2">Uncharacterized protein</fullName>
    </submittedName>
</protein>
<evidence type="ECO:0000256" key="1">
    <source>
        <dbReference type="SAM" id="MobiDB-lite"/>
    </source>
</evidence>
<feature type="region of interest" description="Disordered" evidence="1">
    <location>
        <begin position="157"/>
        <end position="192"/>
    </location>
</feature>
<sequence length="192" mass="20840">MRRLLLPGSIALAICFLFSLPVSAGKINTSDFPLRVLILFRNGARHYHGNGGGMSSLEQVDGLGEADLFENGQPTGFDFNYTCSQPITPTPGLETFMARWKKPERVLQIVMPVMGGKPGDMNSCDLNVNLKQGTAYVRHNGGVVEEPAAEFKEWMIKHQYDPEHGKDLPATATSEQPATGQQGAAPEGAQQP</sequence>
<reference evidence="3" key="1">
    <citation type="submission" date="2018-02" db="EMBL/GenBank/DDBJ databases">
        <authorList>
            <person name="Hausmann B."/>
        </authorList>
    </citation>
    <scope>NUCLEOTIDE SEQUENCE [LARGE SCALE GENOMIC DNA]</scope>
    <source>
        <strain evidence="3">Peat soil MAG SbA5</strain>
    </source>
</reference>
<evidence type="ECO:0000313" key="3">
    <source>
        <dbReference type="Proteomes" id="UP000239735"/>
    </source>
</evidence>